<dbReference type="InterPro" id="IPR018545">
    <property type="entry name" value="Btz_dom"/>
</dbReference>
<feature type="compositionally biased region" description="Basic and acidic residues" evidence="18">
    <location>
        <begin position="284"/>
        <end position="300"/>
    </location>
</feature>
<feature type="domain" description="Btz" evidence="19">
    <location>
        <begin position="214"/>
        <end position="348"/>
    </location>
</feature>
<dbReference type="WBParaSite" id="jg1788">
    <property type="protein sequence ID" value="jg1788"/>
    <property type="gene ID" value="jg1788"/>
</dbReference>
<feature type="compositionally biased region" description="Polar residues" evidence="18">
    <location>
        <begin position="168"/>
        <end position="187"/>
    </location>
</feature>
<protein>
    <recommendedName>
        <fullName evidence="6">Protein CASC3</fullName>
    </recommendedName>
</protein>
<evidence type="ECO:0000256" key="10">
    <source>
        <dbReference type="ARBA" id="ARBA00022728"/>
    </source>
</evidence>
<dbReference type="SMART" id="SM01044">
    <property type="entry name" value="Btz"/>
    <property type="match status" value="1"/>
</dbReference>
<dbReference type="GO" id="GO:0010494">
    <property type="term" value="C:cytoplasmic stress granule"/>
    <property type="evidence" value="ECO:0007669"/>
    <property type="project" value="UniProtKB-SubCell"/>
</dbReference>
<feature type="compositionally biased region" description="Low complexity" evidence="18">
    <location>
        <begin position="584"/>
        <end position="601"/>
    </location>
</feature>
<feature type="compositionally biased region" description="Low complexity" evidence="18">
    <location>
        <begin position="620"/>
        <end position="637"/>
    </location>
</feature>
<keyword evidence="10" id="KW-0747">Spliceosome</keyword>
<feature type="compositionally biased region" description="Polar residues" evidence="18">
    <location>
        <begin position="638"/>
        <end position="661"/>
    </location>
</feature>
<evidence type="ECO:0000313" key="20">
    <source>
        <dbReference type="Proteomes" id="UP000887574"/>
    </source>
</evidence>
<evidence type="ECO:0000256" key="18">
    <source>
        <dbReference type="SAM" id="MobiDB-lite"/>
    </source>
</evidence>
<evidence type="ECO:0000256" key="5">
    <source>
        <dbReference type="ARBA" id="ARBA00009548"/>
    </source>
</evidence>
<evidence type="ECO:0000256" key="7">
    <source>
        <dbReference type="ARBA" id="ARBA00022448"/>
    </source>
</evidence>
<evidence type="ECO:0000256" key="12">
    <source>
        <dbReference type="ARBA" id="ARBA00022845"/>
    </source>
</evidence>
<feature type="compositionally biased region" description="Basic and acidic residues" evidence="18">
    <location>
        <begin position="416"/>
        <end position="428"/>
    </location>
</feature>
<feature type="compositionally biased region" description="Polar residues" evidence="18">
    <location>
        <begin position="66"/>
        <end position="82"/>
    </location>
</feature>
<evidence type="ECO:0000313" key="21">
    <source>
        <dbReference type="WBParaSite" id="jg1788"/>
    </source>
</evidence>
<sequence>MSEVEKNSPSDEVIAADSPPKNAHSSVAGDIDTAEKHDISQTDKASSTNLFKNGDDGAKGIDVVAESNSVIKESSEATTNGAVGNHRSESGDTVTQSKAEKGSSESKEAEDKNPEDALCKEVSNLTVENTEKTKEDAEMAQETLSTEKSHCKEQETPADSSDNKENATSENINQSTEDSSAPPTGQASAVAINKTAEEDTLSESDGQTVANKDTRKEPVDSADDEYEEDEDEEEGSEDNDEENEQDLDEDQIKSSPAYIPKHGNFYMHDVRGSTNNADATGPDAEDKQPEERQDDDHEGIATKSTAGGVRSRADRKWEHDLFDDRQQKPKTPKELVRKYGENIRRSEGDETEEVGLEPEQPAKRRSNTSTTSQQSGVNRRQAQDDQSPRKPAVVLVKGQGERERRAPLPRNQPSRDINRDRMGGERGNNRRVQQNRDASPVHHNERREQYHQQRAPVQHDRPEGGGGRRTTFVSSTHRAPQNGGGAQDRPLNNRRPHHNNQEEERGGSYEHGRRGGGYRDDKFSIRSNQQQQPQQRYGRSNTDQRDQRDYHQAAPRYHQEEQEGRNRGGGGRRYTSQRHATAPANGYNNYQNRQQAQPQQQVEDEWSRAGPEDWGEGDNNDGWGASANRSTSNNNTNQTGPTVGKNNFTTINTQPAHSQPVHSRPAAPIGNNYPQSHQHNPHAQRFQPRYTQQQQQPMRTDIPPPNYSQRGEARGPPISYPPAATGPEIVGGVPYPHPRQPTDVVYFDAPQGPLAPIPVARTTSIEHRSTKPAAAILAPIEDLFAKQTGLQTDY</sequence>
<comment type="similarity">
    <text evidence="5">Belongs to the CASC3 family.</text>
</comment>
<name>A0A915DBG8_9BILA</name>
<evidence type="ECO:0000256" key="15">
    <source>
        <dbReference type="ARBA" id="ARBA00023187"/>
    </source>
</evidence>
<evidence type="ECO:0000256" key="11">
    <source>
        <dbReference type="ARBA" id="ARBA00022816"/>
    </source>
</evidence>
<evidence type="ECO:0000256" key="8">
    <source>
        <dbReference type="ARBA" id="ARBA00022490"/>
    </source>
</evidence>
<accession>A0A915DBG8</accession>
<dbReference type="GO" id="GO:0006417">
    <property type="term" value="P:regulation of translation"/>
    <property type="evidence" value="ECO:0007669"/>
    <property type="project" value="UniProtKB-KW"/>
</dbReference>
<feature type="compositionally biased region" description="Basic and acidic residues" evidence="18">
    <location>
        <begin position="98"/>
        <end position="119"/>
    </location>
</feature>
<evidence type="ECO:0000256" key="16">
    <source>
        <dbReference type="ARBA" id="ARBA00023242"/>
    </source>
</evidence>
<keyword evidence="15" id="KW-0508">mRNA splicing</keyword>
<feature type="region of interest" description="Disordered" evidence="18">
    <location>
        <begin position="1"/>
        <end position="726"/>
    </location>
</feature>
<dbReference type="PANTHER" id="PTHR13434">
    <property type="entry name" value="PROTEIN CASC3"/>
    <property type="match status" value="1"/>
</dbReference>
<evidence type="ECO:0000256" key="4">
    <source>
        <dbReference type="ARBA" id="ARBA00004556"/>
    </source>
</evidence>
<dbReference type="GO" id="GO:0051028">
    <property type="term" value="P:mRNA transport"/>
    <property type="evidence" value="ECO:0007669"/>
    <property type="project" value="UniProtKB-KW"/>
</dbReference>
<keyword evidence="16" id="KW-0539">Nucleus</keyword>
<dbReference type="PANTHER" id="PTHR13434:SF0">
    <property type="entry name" value="PROTEIN CASC3"/>
    <property type="match status" value="1"/>
</dbReference>
<dbReference type="GO" id="GO:0006397">
    <property type="term" value="P:mRNA processing"/>
    <property type="evidence" value="ECO:0007669"/>
    <property type="project" value="UniProtKB-KW"/>
</dbReference>
<dbReference type="GO" id="GO:0048471">
    <property type="term" value="C:perinuclear region of cytoplasm"/>
    <property type="evidence" value="ECO:0007669"/>
    <property type="project" value="UniProtKB-SubCell"/>
</dbReference>
<dbReference type="Pfam" id="PF09405">
    <property type="entry name" value="Btz"/>
    <property type="match status" value="1"/>
</dbReference>
<feature type="compositionally biased region" description="Basic and acidic residues" evidence="18">
    <location>
        <begin position="439"/>
        <end position="463"/>
    </location>
</feature>
<keyword evidence="11" id="KW-0509">mRNA transport</keyword>
<reference evidence="21" key="1">
    <citation type="submission" date="2022-11" db="UniProtKB">
        <authorList>
            <consortium name="WormBaseParasite"/>
        </authorList>
    </citation>
    <scope>IDENTIFICATION</scope>
</reference>
<keyword evidence="12" id="KW-0810">Translation regulation</keyword>
<keyword evidence="13" id="KW-0694">RNA-binding</keyword>
<proteinExistence type="inferred from homology"/>
<evidence type="ECO:0000256" key="6">
    <source>
        <dbReference type="ARBA" id="ARBA00019964"/>
    </source>
</evidence>
<dbReference type="GO" id="GO:0035145">
    <property type="term" value="C:exon-exon junction complex"/>
    <property type="evidence" value="ECO:0007669"/>
    <property type="project" value="InterPro"/>
</dbReference>
<evidence type="ECO:0000256" key="1">
    <source>
        <dbReference type="ARBA" id="ARBA00004210"/>
    </source>
</evidence>
<evidence type="ECO:0000256" key="3">
    <source>
        <dbReference type="ARBA" id="ARBA00004324"/>
    </source>
</evidence>
<dbReference type="InterPro" id="IPR028544">
    <property type="entry name" value="CASC3"/>
</dbReference>
<keyword evidence="8" id="KW-0963">Cytoplasm</keyword>
<evidence type="ECO:0000259" key="19">
    <source>
        <dbReference type="SMART" id="SM01044"/>
    </source>
</evidence>
<dbReference type="GO" id="GO:0030425">
    <property type="term" value="C:dendrite"/>
    <property type="evidence" value="ECO:0007669"/>
    <property type="project" value="UniProtKB-SubCell"/>
</dbReference>
<feature type="compositionally biased region" description="Basic and acidic residues" evidence="18">
    <location>
        <begin position="145"/>
        <end position="167"/>
    </location>
</feature>
<feature type="compositionally biased region" description="Basic and acidic residues" evidence="18">
    <location>
        <begin position="311"/>
        <end position="348"/>
    </location>
</feature>
<feature type="compositionally biased region" description="Basic and acidic residues" evidence="18">
    <location>
        <begin position="542"/>
        <end position="566"/>
    </location>
</feature>
<keyword evidence="7" id="KW-0813">Transport</keyword>
<evidence type="ECO:0000256" key="17">
    <source>
        <dbReference type="ARBA" id="ARBA00023273"/>
    </source>
</evidence>
<keyword evidence="9" id="KW-0507">mRNA processing</keyword>
<keyword evidence="17" id="KW-0966">Cell projection</keyword>
<dbReference type="GO" id="GO:0008380">
    <property type="term" value="P:RNA splicing"/>
    <property type="evidence" value="ECO:0007669"/>
    <property type="project" value="UniProtKB-KW"/>
</dbReference>
<evidence type="ECO:0000256" key="13">
    <source>
        <dbReference type="ARBA" id="ARBA00022884"/>
    </source>
</evidence>
<dbReference type="AlphaFoldDB" id="A0A915DBG8"/>
<dbReference type="GO" id="GO:0000184">
    <property type="term" value="P:nuclear-transcribed mRNA catabolic process, nonsense-mediated decay"/>
    <property type="evidence" value="ECO:0007669"/>
    <property type="project" value="UniProtKB-KW"/>
</dbReference>
<dbReference type="GO" id="GO:0016607">
    <property type="term" value="C:nuclear speck"/>
    <property type="evidence" value="ECO:0007669"/>
    <property type="project" value="UniProtKB-SubCell"/>
</dbReference>
<evidence type="ECO:0000256" key="9">
    <source>
        <dbReference type="ARBA" id="ARBA00022664"/>
    </source>
</evidence>
<evidence type="ECO:0000256" key="14">
    <source>
        <dbReference type="ARBA" id="ARBA00023161"/>
    </source>
</evidence>
<dbReference type="GO" id="GO:0005681">
    <property type="term" value="C:spliceosomal complex"/>
    <property type="evidence" value="ECO:0007669"/>
    <property type="project" value="UniProtKB-KW"/>
</dbReference>
<keyword evidence="20" id="KW-1185">Reference proteome</keyword>
<feature type="compositionally biased region" description="Low complexity" evidence="18">
    <location>
        <begin position="684"/>
        <end position="697"/>
    </location>
</feature>
<keyword evidence="14" id="KW-0866">Nonsense-mediated mRNA decay</keyword>
<feature type="compositionally biased region" description="Acidic residues" evidence="18">
    <location>
        <begin position="220"/>
        <end position="249"/>
    </location>
</feature>
<organism evidence="20 21">
    <name type="scientific">Ditylenchus dipsaci</name>
    <dbReference type="NCBI Taxonomy" id="166011"/>
    <lineage>
        <taxon>Eukaryota</taxon>
        <taxon>Metazoa</taxon>
        <taxon>Ecdysozoa</taxon>
        <taxon>Nematoda</taxon>
        <taxon>Chromadorea</taxon>
        <taxon>Rhabditida</taxon>
        <taxon>Tylenchina</taxon>
        <taxon>Tylenchomorpha</taxon>
        <taxon>Sphaerularioidea</taxon>
        <taxon>Anguinidae</taxon>
        <taxon>Anguininae</taxon>
        <taxon>Ditylenchus</taxon>
    </lineage>
</organism>
<dbReference type="Proteomes" id="UP000887574">
    <property type="component" value="Unplaced"/>
</dbReference>
<feature type="compositionally biased region" description="Polar residues" evidence="18">
    <location>
        <begin position="42"/>
        <end position="51"/>
    </location>
</feature>
<feature type="compositionally biased region" description="Basic and acidic residues" evidence="18">
    <location>
        <begin position="499"/>
        <end position="524"/>
    </location>
</feature>
<comment type="subcellular location">
    <subcellularLocation>
        <location evidence="2">Cell projection</location>
        <location evidence="2">Dendrite</location>
    </subcellularLocation>
    <subcellularLocation>
        <location evidence="1">Cytoplasm</location>
        <location evidence="1">Stress granule</location>
    </subcellularLocation>
    <subcellularLocation>
        <location evidence="4">Cytoplasm</location>
        <location evidence="4">Perinuclear region</location>
    </subcellularLocation>
    <subcellularLocation>
        <location evidence="3">Nucleus speckle</location>
    </subcellularLocation>
</comment>
<dbReference type="GO" id="GO:0003729">
    <property type="term" value="F:mRNA binding"/>
    <property type="evidence" value="ECO:0007669"/>
    <property type="project" value="InterPro"/>
</dbReference>
<evidence type="ECO:0000256" key="2">
    <source>
        <dbReference type="ARBA" id="ARBA00004279"/>
    </source>
</evidence>